<dbReference type="PANTHER" id="PTHR10458">
    <property type="entry name" value="PEPTIDE DEFORMYLASE"/>
    <property type="match status" value="1"/>
</dbReference>
<dbReference type="GO" id="GO:0042586">
    <property type="term" value="F:peptide deformylase activity"/>
    <property type="evidence" value="ECO:0007669"/>
    <property type="project" value="UniProtKB-UniRule"/>
</dbReference>
<feature type="binding site" evidence="4">
    <location>
        <position position="99"/>
    </location>
    <ligand>
        <name>Fe cation</name>
        <dbReference type="ChEBI" id="CHEBI:24875"/>
    </ligand>
</feature>
<dbReference type="CDD" id="cd00487">
    <property type="entry name" value="Pep_deformylase"/>
    <property type="match status" value="1"/>
</dbReference>
<evidence type="ECO:0000256" key="2">
    <source>
        <dbReference type="ARBA" id="ARBA00022723"/>
    </source>
</evidence>
<keyword evidence="3 4" id="KW-0378">Hydrolase</keyword>
<accession>A0A096C6D1</accession>
<name>A0A096C6D1_9BACT</name>
<evidence type="ECO:0000313" key="5">
    <source>
        <dbReference type="EMBL" id="KGF50517.1"/>
    </source>
</evidence>
<dbReference type="Pfam" id="PF01327">
    <property type="entry name" value="Pep_deformylase"/>
    <property type="match status" value="1"/>
</dbReference>
<dbReference type="EC" id="3.5.1.88" evidence="4"/>
<dbReference type="InterPro" id="IPR036821">
    <property type="entry name" value="Peptide_deformylase_sf"/>
</dbReference>
<dbReference type="EMBL" id="JRNR01000002">
    <property type="protein sequence ID" value="KGF50517.1"/>
    <property type="molecule type" value="Genomic_DNA"/>
</dbReference>
<feature type="binding site" evidence="4">
    <location>
        <position position="141"/>
    </location>
    <ligand>
        <name>Fe cation</name>
        <dbReference type="ChEBI" id="CHEBI:24875"/>
    </ligand>
</feature>
<keyword evidence="2 4" id="KW-0479">Metal-binding</keyword>
<protein>
    <recommendedName>
        <fullName evidence="4">Peptide deformylase</fullName>
        <shortName evidence="4">PDF</shortName>
        <ecNumber evidence="4">3.5.1.88</ecNumber>
    </recommendedName>
    <alternativeName>
        <fullName evidence="4">Polypeptide deformylase</fullName>
    </alternativeName>
</protein>
<comment type="function">
    <text evidence="4">Removes the formyl group from the N-terminal Met of newly synthesized proteins. Requires at least a dipeptide for an efficient rate of reaction. N-terminal L-methionine is a prerequisite for activity but the enzyme has broad specificity at other positions.</text>
</comment>
<gene>
    <name evidence="4" type="primary">def</name>
    <name evidence="5" type="ORF">HMPREF0654_00115</name>
</gene>
<proteinExistence type="inferred from homology"/>
<dbReference type="GO" id="GO:0006412">
    <property type="term" value="P:translation"/>
    <property type="evidence" value="ECO:0007669"/>
    <property type="project" value="UniProtKB-UniRule"/>
</dbReference>
<dbReference type="InterPro" id="IPR023635">
    <property type="entry name" value="Peptide_deformylase"/>
</dbReference>
<comment type="catalytic activity">
    <reaction evidence="4">
        <text>N-terminal N-formyl-L-methionyl-[peptide] + H2O = N-terminal L-methionyl-[peptide] + formate</text>
        <dbReference type="Rhea" id="RHEA:24420"/>
        <dbReference type="Rhea" id="RHEA-COMP:10639"/>
        <dbReference type="Rhea" id="RHEA-COMP:10640"/>
        <dbReference type="ChEBI" id="CHEBI:15377"/>
        <dbReference type="ChEBI" id="CHEBI:15740"/>
        <dbReference type="ChEBI" id="CHEBI:49298"/>
        <dbReference type="ChEBI" id="CHEBI:64731"/>
        <dbReference type="EC" id="3.5.1.88"/>
    </reaction>
</comment>
<dbReference type="NCBIfam" id="NF001159">
    <property type="entry name" value="PRK00150.1-3"/>
    <property type="match status" value="1"/>
</dbReference>
<evidence type="ECO:0000256" key="3">
    <source>
        <dbReference type="ARBA" id="ARBA00022801"/>
    </source>
</evidence>
<keyword evidence="4" id="KW-0648">Protein biosynthesis</keyword>
<evidence type="ECO:0000256" key="1">
    <source>
        <dbReference type="ARBA" id="ARBA00010759"/>
    </source>
</evidence>
<feature type="binding site" evidence="4">
    <location>
        <position position="145"/>
    </location>
    <ligand>
        <name>Fe cation</name>
        <dbReference type="ChEBI" id="CHEBI:24875"/>
    </ligand>
</feature>
<evidence type="ECO:0000256" key="4">
    <source>
        <dbReference type="HAMAP-Rule" id="MF_00163"/>
    </source>
</evidence>
<dbReference type="Gene3D" id="3.90.45.10">
    <property type="entry name" value="Peptide deformylase"/>
    <property type="match status" value="1"/>
</dbReference>
<sequence>MILPIYTLGQPVLRKIAEDIPLDYPNLQQLIADMFETCSASDGIGLAAPQIGKSIRLVVIDLDVISESFPEYKDFKHAFINGHILETDDSETETMEEGCLSLPGIHENVTRPKRIHVKYVDENLEEHDEWIDGYLARVIQHEFDHIEGKVFTDRISPFRKQIIAKKMKALSQGRFNCHYKVKPANNK</sequence>
<dbReference type="GO" id="GO:0046872">
    <property type="term" value="F:metal ion binding"/>
    <property type="evidence" value="ECO:0007669"/>
    <property type="project" value="UniProtKB-KW"/>
</dbReference>
<dbReference type="PANTHER" id="PTHR10458:SF22">
    <property type="entry name" value="PEPTIDE DEFORMYLASE"/>
    <property type="match status" value="1"/>
</dbReference>
<dbReference type="HAMAP" id="MF_00163">
    <property type="entry name" value="Pep_deformylase"/>
    <property type="match status" value="1"/>
</dbReference>
<feature type="active site" evidence="4">
    <location>
        <position position="142"/>
    </location>
</feature>
<dbReference type="AlphaFoldDB" id="A0A096C6D1"/>
<dbReference type="Proteomes" id="UP000029538">
    <property type="component" value="Unassembled WGS sequence"/>
</dbReference>
<evidence type="ECO:0000313" key="6">
    <source>
        <dbReference type="Proteomes" id="UP000029538"/>
    </source>
</evidence>
<dbReference type="RefSeq" id="WP_036881808.1">
    <property type="nucleotide sequence ID" value="NZ_JRNR01000002.1"/>
</dbReference>
<comment type="similarity">
    <text evidence="1 4">Belongs to the polypeptide deformylase family.</text>
</comment>
<organism evidence="5 6">
    <name type="scientific">Prevotella disiens DNF00882</name>
    <dbReference type="NCBI Taxonomy" id="1401075"/>
    <lineage>
        <taxon>Bacteria</taxon>
        <taxon>Pseudomonadati</taxon>
        <taxon>Bacteroidota</taxon>
        <taxon>Bacteroidia</taxon>
        <taxon>Bacteroidales</taxon>
        <taxon>Prevotellaceae</taxon>
        <taxon>Prevotella</taxon>
    </lineage>
</organism>
<dbReference type="NCBIfam" id="TIGR00079">
    <property type="entry name" value="pept_deformyl"/>
    <property type="match status" value="1"/>
</dbReference>
<keyword evidence="4" id="KW-0408">Iron</keyword>
<reference evidence="5 6" key="1">
    <citation type="submission" date="2014-07" db="EMBL/GenBank/DDBJ databases">
        <authorList>
            <person name="McCorrison J."/>
            <person name="Sanka R."/>
            <person name="Torralba M."/>
            <person name="Gillis M."/>
            <person name="Haft D.H."/>
            <person name="Methe B."/>
            <person name="Sutton G."/>
            <person name="Nelson K.E."/>
        </authorList>
    </citation>
    <scope>NUCLEOTIDE SEQUENCE [LARGE SCALE GENOMIC DNA]</scope>
    <source>
        <strain evidence="5 6">DNF00882</strain>
    </source>
</reference>
<comment type="caution">
    <text evidence="5">The sequence shown here is derived from an EMBL/GenBank/DDBJ whole genome shotgun (WGS) entry which is preliminary data.</text>
</comment>
<dbReference type="PIRSF" id="PIRSF004749">
    <property type="entry name" value="Pep_def"/>
    <property type="match status" value="1"/>
</dbReference>
<comment type="cofactor">
    <cofactor evidence="4">
        <name>Fe(2+)</name>
        <dbReference type="ChEBI" id="CHEBI:29033"/>
    </cofactor>
    <text evidence="4">Binds 1 Fe(2+) ion.</text>
</comment>
<dbReference type="PRINTS" id="PR01576">
    <property type="entry name" value="PDEFORMYLASE"/>
</dbReference>
<dbReference type="SUPFAM" id="SSF56420">
    <property type="entry name" value="Peptide deformylase"/>
    <property type="match status" value="1"/>
</dbReference>